<dbReference type="PROSITE" id="PS50222">
    <property type="entry name" value="EF_HAND_2"/>
    <property type="match status" value="1"/>
</dbReference>
<dbReference type="PANTHER" id="PTHR10037:SF62">
    <property type="entry name" value="SODIUM CHANNEL PROTEIN 60E"/>
    <property type="match status" value="1"/>
</dbReference>
<dbReference type="SMART" id="SM00054">
    <property type="entry name" value="EFh"/>
    <property type="match status" value="2"/>
</dbReference>
<dbReference type="InterPro" id="IPR005821">
    <property type="entry name" value="Ion_trans_dom"/>
</dbReference>
<reference evidence="8" key="1">
    <citation type="submission" date="2023-08" db="EMBL/GenBank/DDBJ databases">
        <authorList>
            <person name="Chen Y."/>
            <person name="Shah S."/>
            <person name="Dougan E. K."/>
            <person name="Thang M."/>
            <person name="Chan C."/>
        </authorList>
    </citation>
    <scope>NUCLEOTIDE SEQUENCE</scope>
</reference>
<dbReference type="Gene3D" id="1.10.238.10">
    <property type="entry name" value="EF-hand"/>
    <property type="match status" value="1"/>
</dbReference>
<keyword evidence="3" id="KW-0106">Calcium</keyword>
<dbReference type="InterPro" id="IPR002048">
    <property type="entry name" value="EF_hand_dom"/>
</dbReference>
<comment type="caution">
    <text evidence="8">The sequence shown here is derived from an EMBL/GenBank/DDBJ whole genome shotgun (WGS) entry which is preliminary data.</text>
</comment>
<dbReference type="InterPro" id="IPR043203">
    <property type="entry name" value="VGCC_Ca_Na"/>
</dbReference>
<organism evidence="8 9">
    <name type="scientific">Effrenium voratum</name>
    <dbReference type="NCBI Taxonomy" id="2562239"/>
    <lineage>
        <taxon>Eukaryota</taxon>
        <taxon>Sar</taxon>
        <taxon>Alveolata</taxon>
        <taxon>Dinophyceae</taxon>
        <taxon>Suessiales</taxon>
        <taxon>Symbiodiniaceae</taxon>
        <taxon>Effrenium</taxon>
    </lineage>
</organism>
<dbReference type="SUPFAM" id="SSF47473">
    <property type="entry name" value="EF-hand"/>
    <property type="match status" value="1"/>
</dbReference>
<feature type="domain" description="EF-hand" evidence="7">
    <location>
        <begin position="309"/>
        <end position="344"/>
    </location>
</feature>
<dbReference type="Pfam" id="PF00520">
    <property type="entry name" value="Ion_trans"/>
    <property type="match status" value="1"/>
</dbReference>
<keyword evidence="4 6" id="KW-1133">Transmembrane helix</keyword>
<feature type="transmembrane region" description="Helical" evidence="6">
    <location>
        <begin position="146"/>
        <end position="169"/>
    </location>
</feature>
<dbReference type="GO" id="GO:0086010">
    <property type="term" value="P:membrane depolarization during action potential"/>
    <property type="evidence" value="ECO:0007669"/>
    <property type="project" value="TreeGrafter"/>
</dbReference>
<evidence type="ECO:0000256" key="6">
    <source>
        <dbReference type="SAM" id="Phobius"/>
    </source>
</evidence>
<dbReference type="EMBL" id="CAUJNA010002258">
    <property type="protein sequence ID" value="CAJ1392100.1"/>
    <property type="molecule type" value="Genomic_DNA"/>
</dbReference>
<evidence type="ECO:0000259" key="7">
    <source>
        <dbReference type="PROSITE" id="PS50222"/>
    </source>
</evidence>
<dbReference type="Gene3D" id="1.20.120.350">
    <property type="entry name" value="Voltage-gated potassium channels. Chain C"/>
    <property type="match status" value="1"/>
</dbReference>
<dbReference type="SUPFAM" id="SSF81324">
    <property type="entry name" value="Voltage-gated potassium channels"/>
    <property type="match status" value="1"/>
</dbReference>
<dbReference type="PANTHER" id="PTHR10037">
    <property type="entry name" value="VOLTAGE-GATED CATION CHANNEL CALCIUM AND SODIUM"/>
    <property type="match status" value="1"/>
</dbReference>
<gene>
    <name evidence="8" type="ORF">EVOR1521_LOCUS17289</name>
</gene>
<dbReference type="GO" id="GO:0005248">
    <property type="term" value="F:voltage-gated sodium channel activity"/>
    <property type="evidence" value="ECO:0007669"/>
    <property type="project" value="TreeGrafter"/>
</dbReference>
<feature type="transmembrane region" description="Helical" evidence="6">
    <location>
        <begin position="122"/>
        <end position="140"/>
    </location>
</feature>
<dbReference type="InterPro" id="IPR011992">
    <property type="entry name" value="EF-hand-dom_pair"/>
</dbReference>
<evidence type="ECO:0000256" key="4">
    <source>
        <dbReference type="ARBA" id="ARBA00022989"/>
    </source>
</evidence>
<name>A0AA36IR14_9DINO</name>
<dbReference type="InterPro" id="IPR018247">
    <property type="entry name" value="EF_Hand_1_Ca_BS"/>
</dbReference>
<protein>
    <recommendedName>
        <fullName evidence="7">EF-hand domain-containing protein</fullName>
    </recommendedName>
</protein>
<comment type="subcellular location">
    <subcellularLocation>
        <location evidence="1">Membrane</location>
        <topology evidence="1">Multi-pass membrane protein</topology>
    </subcellularLocation>
</comment>
<dbReference type="GO" id="GO:0005509">
    <property type="term" value="F:calcium ion binding"/>
    <property type="evidence" value="ECO:0007669"/>
    <property type="project" value="InterPro"/>
</dbReference>
<evidence type="ECO:0000256" key="3">
    <source>
        <dbReference type="ARBA" id="ARBA00022837"/>
    </source>
</evidence>
<keyword evidence="9" id="KW-1185">Reference proteome</keyword>
<feature type="transmembrane region" description="Helical" evidence="6">
    <location>
        <begin position="211"/>
        <end position="238"/>
    </location>
</feature>
<dbReference type="InterPro" id="IPR027359">
    <property type="entry name" value="Volt_channel_dom_sf"/>
</dbReference>
<evidence type="ECO:0000256" key="1">
    <source>
        <dbReference type="ARBA" id="ARBA00004141"/>
    </source>
</evidence>
<feature type="transmembrane region" description="Helical" evidence="6">
    <location>
        <begin position="15"/>
        <end position="34"/>
    </location>
</feature>
<evidence type="ECO:0000313" key="8">
    <source>
        <dbReference type="EMBL" id="CAJ1392100.1"/>
    </source>
</evidence>
<dbReference type="PROSITE" id="PS00018">
    <property type="entry name" value="EF_HAND_1"/>
    <property type="match status" value="1"/>
</dbReference>
<keyword evidence="5 6" id="KW-0472">Membrane</keyword>
<proteinExistence type="predicted"/>
<dbReference type="AlphaFoldDB" id="A0AA36IR14"/>
<sequence>MTRRRNRHIAGKAEFNFAIVVLLLTNTTLLGFEVDDARSLVIGDKFAFVMLELFFATTFIVEWLIRVDQQRWEFFNHNWNIFDFSLVLMGFNDAMMTAFRPLAGTQLAKAFRVFRGLRVARNVRGVAWLSGLWFIIGGLLDSFNTVSLVAAIAGILIYAIAVAVTAVVPTDPVLLSLWPPANLYMGTVTRSMVTVLQVATLDSWADIVRPLLVLSPIAVFTLLSGVFVLTFGTFNILVAVMVERIAVMASDSKEANARVLASTEKALLQQILEEFNRQDQEQTGHLCLKEFKKMIRQPNVIGKLSLLGLRVSEAEELFALLDADASGEVSGQELIQGIQQLKGPAKGQDVVYLISIAQKENWRAGCFVLRLQRLNARVDSIQVRLNQIGLRLSKEANYLRNGEKRYEKLTTQAANRELVIKEMDQHRFVHYPELAPQVVQAKQSAAVQDEDDNLLE</sequence>
<keyword evidence="2 6" id="KW-0812">Transmembrane</keyword>
<dbReference type="GO" id="GO:0001518">
    <property type="term" value="C:voltage-gated sodium channel complex"/>
    <property type="evidence" value="ECO:0007669"/>
    <property type="project" value="TreeGrafter"/>
</dbReference>
<feature type="transmembrane region" description="Helical" evidence="6">
    <location>
        <begin position="46"/>
        <end position="65"/>
    </location>
</feature>
<dbReference type="Gene3D" id="1.10.287.70">
    <property type="match status" value="1"/>
</dbReference>
<evidence type="ECO:0000256" key="2">
    <source>
        <dbReference type="ARBA" id="ARBA00022692"/>
    </source>
</evidence>
<dbReference type="Proteomes" id="UP001178507">
    <property type="component" value="Unassembled WGS sequence"/>
</dbReference>
<evidence type="ECO:0000313" key="9">
    <source>
        <dbReference type="Proteomes" id="UP001178507"/>
    </source>
</evidence>
<evidence type="ECO:0000256" key="5">
    <source>
        <dbReference type="ARBA" id="ARBA00023136"/>
    </source>
</evidence>
<accession>A0AA36IR14</accession>